<dbReference type="InterPro" id="IPR003343">
    <property type="entry name" value="Big_2"/>
</dbReference>
<evidence type="ECO:0000256" key="1">
    <source>
        <dbReference type="ARBA" id="ARBA00022729"/>
    </source>
</evidence>
<keyword evidence="2" id="KW-0472">Membrane</keyword>
<dbReference type="PROSITE" id="PS51175">
    <property type="entry name" value="CBM6"/>
    <property type="match status" value="1"/>
</dbReference>
<dbReference type="CDD" id="cd04080">
    <property type="entry name" value="CBM6_cellulase-like"/>
    <property type="match status" value="1"/>
</dbReference>
<accession>A0A162XP00</accession>
<keyword evidence="2" id="KW-1133">Transmembrane helix</keyword>
<dbReference type="Pfam" id="PF00754">
    <property type="entry name" value="F5_F8_type_C"/>
    <property type="match status" value="2"/>
</dbReference>
<feature type="domain" description="F5/8 type C" evidence="3">
    <location>
        <begin position="1065"/>
        <end position="1205"/>
    </location>
</feature>
<proteinExistence type="predicted"/>
<dbReference type="InterPro" id="IPR005084">
    <property type="entry name" value="CBM6"/>
</dbReference>
<dbReference type="STRING" id="1642818.AWE51_14140"/>
<dbReference type="Proteomes" id="UP000076715">
    <property type="component" value="Unassembled WGS sequence"/>
</dbReference>
<comment type="caution">
    <text evidence="5">The sequence shown here is derived from an EMBL/GenBank/DDBJ whole genome shotgun (WGS) entry which is preliminary data.</text>
</comment>
<dbReference type="InterPro" id="IPR008964">
    <property type="entry name" value="Invasin/intimin_cell_adhesion"/>
</dbReference>
<dbReference type="InterPro" id="IPR011050">
    <property type="entry name" value="Pectin_lyase_fold/virulence"/>
</dbReference>
<dbReference type="Gene3D" id="2.160.20.10">
    <property type="entry name" value="Single-stranded right-handed beta-helix, Pectin lyase-like"/>
    <property type="match status" value="1"/>
</dbReference>
<dbReference type="SUPFAM" id="SSF51126">
    <property type="entry name" value="Pectin lyase-like"/>
    <property type="match status" value="1"/>
</dbReference>
<evidence type="ECO:0000256" key="2">
    <source>
        <dbReference type="SAM" id="Phobius"/>
    </source>
</evidence>
<dbReference type="GO" id="GO:0030246">
    <property type="term" value="F:carbohydrate binding"/>
    <property type="evidence" value="ECO:0007669"/>
    <property type="project" value="InterPro"/>
</dbReference>
<evidence type="ECO:0000259" key="4">
    <source>
        <dbReference type="PROSITE" id="PS51175"/>
    </source>
</evidence>
<dbReference type="SUPFAM" id="SSF49785">
    <property type="entry name" value="Galactose-binding domain-like"/>
    <property type="match status" value="3"/>
</dbReference>
<keyword evidence="6" id="KW-1185">Reference proteome</keyword>
<dbReference type="NCBIfam" id="TIGR04183">
    <property type="entry name" value="Por_Secre_tail"/>
    <property type="match status" value="1"/>
</dbReference>
<dbReference type="Gene3D" id="2.60.40.1080">
    <property type="match status" value="2"/>
</dbReference>
<evidence type="ECO:0000259" key="3">
    <source>
        <dbReference type="PROSITE" id="PS50022"/>
    </source>
</evidence>
<name>A0A162XP00_9FLAO</name>
<keyword evidence="1" id="KW-0732">Signal</keyword>
<feature type="domain" description="F5/8 type C" evidence="3">
    <location>
        <begin position="702"/>
        <end position="843"/>
    </location>
</feature>
<dbReference type="Gene3D" id="2.60.40.10">
    <property type="entry name" value="Immunoglobulins"/>
    <property type="match status" value="1"/>
</dbReference>
<evidence type="ECO:0000313" key="5">
    <source>
        <dbReference type="EMBL" id="KZS38725.1"/>
    </source>
</evidence>
<dbReference type="InterPro" id="IPR026444">
    <property type="entry name" value="Secre_tail"/>
</dbReference>
<dbReference type="OrthoDB" id="6475864at2"/>
<dbReference type="Pfam" id="PF18962">
    <property type="entry name" value="Por_Secre_tail"/>
    <property type="match status" value="1"/>
</dbReference>
<dbReference type="InterPro" id="IPR008979">
    <property type="entry name" value="Galactose-bd-like_sf"/>
</dbReference>
<keyword evidence="2" id="KW-0812">Transmembrane</keyword>
<dbReference type="InterPro" id="IPR006584">
    <property type="entry name" value="Cellulose-bd_IV"/>
</dbReference>
<feature type="domain" description="CBM6" evidence="4">
    <location>
        <begin position="943"/>
        <end position="1062"/>
    </location>
</feature>
<dbReference type="InterPro" id="IPR012334">
    <property type="entry name" value="Pectin_lyas_fold"/>
</dbReference>
<dbReference type="InterPro" id="IPR000421">
    <property type="entry name" value="FA58C"/>
</dbReference>
<dbReference type="RefSeq" id="WP_066318381.1">
    <property type="nucleotide sequence ID" value="NZ_LQRT01000046.1"/>
</dbReference>
<sequence length="1304" mass="137586">MEQLQHKTFIFNESIWQQKISNSNLIMMETSKAFFKMFLLVVAFLSFGNIFGADFTVSSASQFNNLNLSPGDVVTWTNGTYSADQRISFTANGTSSNPIILKAETPGGVIFTGETTMNISGDFVIIEGFYWKEGTGTNNHVQFRKGSVYANNSTIRNCAFNNLTPDGTAKHRWIVLYGTNNTVESCSFLNKNSPGALVLVELEYNDLNPVGHMIRNNYFYNYVKRPSGTTHAGDSETIRVGTSEFQNKSASTTVEGNYFFKADGENEIITNKSAGNTYKNNTFRRCRGSLVLRHGARATVDGNFFLGENVEGTGGIRISDSFHVITNNYIQDVISTGDKWNNPITLVGGSATTGGTSNGYQKVDDIVVAFNTIYNSDSPIFYNDRSSYDPRGVLAYNAIYTTQSNIVTGDISGTGQGMQYVGNIAGGSTIGISNAGITSANANFSANGETFKPSSSGPAANAAGSDYSTTVNFDIEGRSRPNNNMDVGAHEVSGGSGSVVFTPFTNNQVGTDVGACFLNATGASINTCSNSSETLSISAVAQFTASASSKTATISSNVNWTVSDSSTWISVSPLTGSNNGSITISVSENTSNSDRSGTVTVSGGGLTRTISITQAAVIVNVPVTGVTLSPSTASISVGGSQQLSPSLIPNNATDQSVSYESSNTAIATVNSDGLVTAVSQGSATIKITTVDGGFTDTMTITVKAPSTGTNLALNKNVSATGNADGANVPANLVDGSTTSRWSVSGFPKSFTVDLGAAFNIERTELVCYNDRAYQYVIETATAENGTYSQIVDRSSNTTPGTATSPIIDDFSTVNARFVKVTVTGASGYTGSWVSLTEFRVFGNDGGPAVIPVTGVTLNPPNSELVVGETQQLSATVSPADASNKSVSYMSSNTAIATVGSNGVVTALSAGSVTITVTTTDGNFSDTTSLMISSVPSPALAIPGKIEAEDFSLQNGIQTENTGDTGGGLNVGYIDTNDYMDYTVNVATAGTYDVSFRVASLSNTMNFQLRNGNTILTTVSTPTTNGWQIWKTVSATVTLGSGDQTLRVLATGGGWNINWIDFTLDTSPPGSNCTLGANLAANTTIVSISDEQSTHPASNLFDGNTSNRWSANSYSQSVVIDLGDVYSIDKIQVHPYKNRAYQFLVEGSLDSSNSGFSTLTDARNNTQGGSIITRDFTAKEARFIKLTVTGASGYSGPWVSIEEFEVFCAGGQSRSLSLDKTVGFSYYPNPFSDQLQVTLSSKESSSVSSVRLINLLGGIITENKELQNNNNITLDLSQELPRGMYILQVIGANGKLLGSKKVVKQ</sequence>
<gene>
    <name evidence="5" type="ORF">AWE51_14140</name>
</gene>
<feature type="transmembrane region" description="Helical" evidence="2">
    <location>
        <begin position="33"/>
        <end position="52"/>
    </location>
</feature>
<dbReference type="InterPro" id="IPR013783">
    <property type="entry name" value="Ig-like_fold"/>
</dbReference>
<dbReference type="SUPFAM" id="SSF49373">
    <property type="entry name" value="Invasin/intimin cell-adhesion fragments"/>
    <property type="match status" value="2"/>
</dbReference>
<dbReference type="InterPro" id="IPR039513">
    <property type="entry name" value="PL-6"/>
</dbReference>
<dbReference type="Pfam" id="PF14592">
    <property type="entry name" value="Chondroitinas_B"/>
    <property type="match status" value="1"/>
</dbReference>
<dbReference type="Pfam" id="PF03422">
    <property type="entry name" value="CBM_6"/>
    <property type="match status" value="1"/>
</dbReference>
<protein>
    <recommendedName>
        <fullName evidence="7">CBM6 domain-containing protein</fullName>
    </recommendedName>
</protein>
<dbReference type="InterPro" id="IPR024361">
    <property type="entry name" value="BACON"/>
</dbReference>
<evidence type="ECO:0008006" key="7">
    <source>
        <dbReference type="Google" id="ProtNLM"/>
    </source>
</evidence>
<dbReference type="Pfam" id="PF02368">
    <property type="entry name" value="Big_2"/>
    <property type="match status" value="2"/>
</dbReference>
<dbReference type="PROSITE" id="PS50022">
    <property type="entry name" value="FA58C_3"/>
    <property type="match status" value="2"/>
</dbReference>
<evidence type="ECO:0000313" key="6">
    <source>
        <dbReference type="Proteomes" id="UP000076715"/>
    </source>
</evidence>
<dbReference type="CDD" id="cd14948">
    <property type="entry name" value="BACON"/>
    <property type="match status" value="1"/>
</dbReference>
<dbReference type="Pfam" id="PF13004">
    <property type="entry name" value="BACON"/>
    <property type="match status" value="1"/>
</dbReference>
<dbReference type="SMART" id="SM00635">
    <property type="entry name" value="BID_2"/>
    <property type="match status" value="2"/>
</dbReference>
<dbReference type="EMBL" id="LQRT01000046">
    <property type="protein sequence ID" value="KZS38725.1"/>
    <property type="molecule type" value="Genomic_DNA"/>
</dbReference>
<dbReference type="CDD" id="cd14251">
    <property type="entry name" value="PL-6"/>
    <property type="match status" value="1"/>
</dbReference>
<organism evidence="5 6">
    <name type="scientific">Aquimarina aggregata</name>
    <dbReference type="NCBI Taxonomy" id="1642818"/>
    <lineage>
        <taxon>Bacteria</taxon>
        <taxon>Pseudomonadati</taxon>
        <taxon>Bacteroidota</taxon>
        <taxon>Flavobacteriia</taxon>
        <taxon>Flavobacteriales</taxon>
        <taxon>Flavobacteriaceae</taxon>
        <taxon>Aquimarina</taxon>
    </lineage>
</organism>
<reference evidence="5 6" key="1">
    <citation type="submission" date="2016-01" db="EMBL/GenBank/DDBJ databases">
        <title>The draft genome sequence of Aquimarina sp. RZW4-3-2.</title>
        <authorList>
            <person name="Wang Y."/>
        </authorList>
    </citation>
    <scope>NUCLEOTIDE SEQUENCE [LARGE SCALE GENOMIC DNA]</scope>
    <source>
        <strain evidence="5 6">RZW4-3-2</strain>
    </source>
</reference>
<dbReference type="Gene3D" id="2.60.120.260">
    <property type="entry name" value="Galactose-binding domain-like"/>
    <property type="match status" value="3"/>
</dbReference>
<dbReference type="SMART" id="SM00606">
    <property type="entry name" value="CBD_IV"/>
    <property type="match status" value="1"/>
</dbReference>